<dbReference type="KEGG" id="rry:C1O28_12855"/>
<evidence type="ECO:0000313" key="3">
    <source>
        <dbReference type="Proteomes" id="UP000237881"/>
    </source>
</evidence>
<dbReference type="GeneID" id="49821367"/>
<gene>
    <name evidence="2" type="ORF">C5C04_14125</name>
</gene>
<dbReference type="InterPro" id="IPR016181">
    <property type="entry name" value="Acyl_CoA_acyltransferase"/>
</dbReference>
<evidence type="ECO:0000313" key="2">
    <source>
        <dbReference type="EMBL" id="PPF09925.1"/>
    </source>
</evidence>
<dbReference type="RefSeq" id="WP_097167152.1">
    <property type="nucleotide sequence ID" value="NZ_CP028129.1"/>
</dbReference>
<dbReference type="Gene3D" id="3.40.630.30">
    <property type="match status" value="1"/>
</dbReference>
<feature type="domain" description="N-acetyltransferase" evidence="1">
    <location>
        <begin position="22"/>
        <end position="171"/>
    </location>
</feature>
<organism evidence="2 3">
    <name type="scientific">Rathayibacter rathayi</name>
    <name type="common">Corynebacterium rathayi</name>
    <dbReference type="NCBI Taxonomy" id="33887"/>
    <lineage>
        <taxon>Bacteria</taxon>
        <taxon>Bacillati</taxon>
        <taxon>Actinomycetota</taxon>
        <taxon>Actinomycetes</taxon>
        <taxon>Micrococcales</taxon>
        <taxon>Microbacteriaceae</taxon>
        <taxon>Rathayibacter</taxon>
    </lineage>
</organism>
<dbReference type="EMBL" id="PSUL01000055">
    <property type="protein sequence ID" value="PPF09925.1"/>
    <property type="molecule type" value="Genomic_DNA"/>
</dbReference>
<dbReference type="InterPro" id="IPR000182">
    <property type="entry name" value="GNAT_dom"/>
</dbReference>
<protein>
    <recommendedName>
        <fullName evidence="1">N-acetyltransferase domain-containing protein</fullName>
    </recommendedName>
</protein>
<accession>A0ABD6W5Z9</accession>
<dbReference type="AlphaFoldDB" id="A0ABD6W5Z9"/>
<reference evidence="2 3" key="1">
    <citation type="submission" date="2018-02" db="EMBL/GenBank/DDBJ databases">
        <title>Bacteriophage NCPPB3778 and a type I-E CRISPR drive the evolution of the US Biological Select Agent, Rathayibacter toxicus.</title>
        <authorList>
            <person name="Davis E.W.II."/>
            <person name="Tabima J.F."/>
            <person name="Weisberg A.J."/>
            <person name="Lopes L.D."/>
            <person name="Wiseman M.S."/>
            <person name="Wiseman M.S."/>
            <person name="Pupko T."/>
            <person name="Belcher M.S."/>
            <person name="Sechler A.J."/>
            <person name="Tancos M.A."/>
            <person name="Schroeder B.K."/>
            <person name="Murray T.D."/>
            <person name="Luster D.G."/>
            <person name="Schneider W.L."/>
            <person name="Rogers E."/>
            <person name="Andreote F.D."/>
            <person name="Grunwald N.J."/>
            <person name="Putnam M.L."/>
            <person name="Chang J.H."/>
        </authorList>
    </citation>
    <scope>NUCLEOTIDE SEQUENCE [LARGE SCALE GENOMIC DNA]</scope>
    <source>
        <strain evidence="2 3">AY1I9</strain>
    </source>
</reference>
<comment type="caution">
    <text evidence="2">The sequence shown here is derived from an EMBL/GenBank/DDBJ whole genome shotgun (WGS) entry which is preliminary data.</text>
</comment>
<dbReference type="PROSITE" id="PS51186">
    <property type="entry name" value="GNAT"/>
    <property type="match status" value="1"/>
</dbReference>
<dbReference type="Proteomes" id="UP000237881">
    <property type="component" value="Unassembled WGS sequence"/>
</dbReference>
<proteinExistence type="predicted"/>
<name>A0ABD6W5Z9_RATRA</name>
<sequence>MTGPEPGSDQRTASIDHRPENLRLLPWPQADAELLRDTLAHTSAGLESESEFLVRHDRYLRGWADGDAFFYVVELDGVSVGSIGYWYGSSRGMLAYEAAWSIVPHARGVTAASVRMLLEEAAAYPVPRFVHAFVAQSDLDASATCIEAGFDRVDLVEQGEPPELYVDWAFDLAAVA</sequence>
<dbReference type="SUPFAM" id="SSF55729">
    <property type="entry name" value="Acyl-CoA N-acyltransferases (Nat)"/>
    <property type="match status" value="1"/>
</dbReference>
<evidence type="ECO:0000259" key="1">
    <source>
        <dbReference type="PROSITE" id="PS51186"/>
    </source>
</evidence>